<dbReference type="RefSeq" id="WP_268610314.1">
    <property type="nucleotide sequence ID" value="NZ_CP113797.1"/>
</dbReference>
<evidence type="ECO:0000256" key="4">
    <source>
        <dbReference type="RuleBase" id="RU003690"/>
    </source>
</evidence>
<evidence type="ECO:0000256" key="2">
    <source>
        <dbReference type="ARBA" id="ARBA00022801"/>
    </source>
</evidence>
<dbReference type="InterPro" id="IPR001360">
    <property type="entry name" value="Glyco_hydro_1"/>
</dbReference>
<sequence length="536" mass="61836">MANDLNPPPTLASAAGQSTNTTQHPFLWGVATSGYQSEGGYNGNGQPQNNWSLSEARELVMRTGKAAEFWHRYAEDFQTCRQMGLNSFRLGLEWARIQPSLQPGIAPPPSFDAQALDAYADRIAACRQAGLEPIVTLHHFTHPAWLGTDAWLEEATIDQFVDYVRISVMHINRRLVSQYQLPPIYWYITINEPNILVLNTYLGRQFPSDVLPGPKTILRAYNHLLTAHVLAYNCIHDIYEAQGWVTPLVSLNTYCSDLYWSEKVIWDLLNHVQQGIKPTHLRDYIHSKANQLEAALRNAKLPFRRDLPYQLGRLVHFVSNSFGYRSFDLEQLDLFLTTLNTSPRSRVFDYVAIDYYDPFIAHTLRLPMFSDFEFASKGLRAWLMNGITSKWWDWRSLPEGLHFFCKYYAQEYPNQSLLIAENGMALRRKPDNSVASRRGDQLHRSEFLEAHIQQVQRLIHEGVPLVGYMHWSLTDNYEWGSYTPRFGLFTIDFEQSSDRLMIDHLGDRPSETYARLIQNIQVEAEIRRSPSATDQR</sequence>
<dbReference type="InterPro" id="IPR017853">
    <property type="entry name" value="GH"/>
</dbReference>
<evidence type="ECO:0000256" key="3">
    <source>
        <dbReference type="ARBA" id="ARBA00023295"/>
    </source>
</evidence>
<dbReference type="KEGG" id="tsin:OXH18_00045"/>
<evidence type="ECO:0000313" key="5">
    <source>
        <dbReference type="EMBL" id="WAL60420.1"/>
    </source>
</evidence>
<organism evidence="5 6">
    <name type="scientific">Thermocoleostomius sinensis A174</name>
    <dbReference type="NCBI Taxonomy" id="2016057"/>
    <lineage>
        <taxon>Bacteria</taxon>
        <taxon>Bacillati</taxon>
        <taxon>Cyanobacteriota</taxon>
        <taxon>Cyanophyceae</taxon>
        <taxon>Oculatellales</taxon>
        <taxon>Oculatellaceae</taxon>
        <taxon>Thermocoleostomius</taxon>
    </lineage>
</organism>
<dbReference type="GO" id="GO:0016052">
    <property type="term" value="P:carbohydrate catabolic process"/>
    <property type="evidence" value="ECO:0007669"/>
    <property type="project" value="TreeGrafter"/>
</dbReference>
<keyword evidence="3" id="KW-0326">Glycosidase</keyword>
<evidence type="ECO:0000256" key="1">
    <source>
        <dbReference type="ARBA" id="ARBA00010838"/>
    </source>
</evidence>
<dbReference type="PRINTS" id="PR00131">
    <property type="entry name" value="GLHYDRLASE1"/>
</dbReference>
<dbReference type="PANTHER" id="PTHR10353:SF36">
    <property type="entry name" value="LP05116P"/>
    <property type="match status" value="1"/>
</dbReference>
<dbReference type="Pfam" id="PF00232">
    <property type="entry name" value="Glyco_hydro_1"/>
    <property type="match status" value="2"/>
</dbReference>
<dbReference type="AlphaFoldDB" id="A0A9E8ZFS7"/>
<dbReference type="GO" id="GO:0005829">
    <property type="term" value="C:cytosol"/>
    <property type="evidence" value="ECO:0007669"/>
    <property type="project" value="TreeGrafter"/>
</dbReference>
<dbReference type="PROSITE" id="PS00653">
    <property type="entry name" value="GLYCOSYL_HYDROL_F1_2"/>
    <property type="match status" value="1"/>
</dbReference>
<name>A0A9E8ZFS7_9CYAN</name>
<proteinExistence type="inferred from homology"/>
<keyword evidence="6" id="KW-1185">Reference proteome</keyword>
<comment type="similarity">
    <text evidence="1 4">Belongs to the glycosyl hydrolase 1 family.</text>
</comment>
<dbReference type="InterPro" id="IPR033132">
    <property type="entry name" value="GH_1_N_CS"/>
</dbReference>
<keyword evidence="2" id="KW-0378">Hydrolase</keyword>
<dbReference type="Proteomes" id="UP001163152">
    <property type="component" value="Chromosome"/>
</dbReference>
<dbReference type="SUPFAM" id="SSF51445">
    <property type="entry name" value="(Trans)glycosidases"/>
    <property type="match status" value="1"/>
</dbReference>
<dbReference type="Gene3D" id="3.20.20.80">
    <property type="entry name" value="Glycosidases"/>
    <property type="match status" value="2"/>
</dbReference>
<gene>
    <name evidence="5" type="ORF">OXH18_00045</name>
</gene>
<reference evidence="5" key="1">
    <citation type="submission" date="2022-12" db="EMBL/GenBank/DDBJ databases">
        <title>Polyphasic identification of a Novel Hot-Spring Cyanobacterium Ocullathermofonsia sinensis gen nov. sp. nov. and Genomic Insights on its Adaptations to the Thermal Habitat.</title>
        <authorList>
            <person name="Daroch M."/>
            <person name="Tang J."/>
            <person name="Jiang Y."/>
        </authorList>
    </citation>
    <scope>NUCLEOTIDE SEQUENCE</scope>
    <source>
        <strain evidence="5">PKUAC-SCTA174</strain>
    </source>
</reference>
<evidence type="ECO:0000313" key="6">
    <source>
        <dbReference type="Proteomes" id="UP001163152"/>
    </source>
</evidence>
<dbReference type="EMBL" id="CP113797">
    <property type="protein sequence ID" value="WAL60420.1"/>
    <property type="molecule type" value="Genomic_DNA"/>
</dbReference>
<accession>A0A9E8ZFS7</accession>
<protein>
    <submittedName>
        <fullName evidence="5">Family 1 glycosylhydrolase</fullName>
    </submittedName>
</protein>
<dbReference type="GO" id="GO:0008422">
    <property type="term" value="F:beta-glucosidase activity"/>
    <property type="evidence" value="ECO:0007669"/>
    <property type="project" value="TreeGrafter"/>
</dbReference>
<dbReference type="PANTHER" id="PTHR10353">
    <property type="entry name" value="GLYCOSYL HYDROLASE"/>
    <property type="match status" value="1"/>
</dbReference>